<reference evidence="8 9" key="1">
    <citation type="submission" date="2018-10" db="EMBL/GenBank/DDBJ databases">
        <title>Genomic Encyclopedia of Archaeal and Bacterial Type Strains, Phase II (KMG-II): from individual species to whole genera.</title>
        <authorList>
            <person name="Goeker M."/>
        </authorList>
    </citation>
    <scope>NUCLEOTIDE SEQUENCE [LARGE SCALE GENOMIC DNA]</scope>
    <source>
        <strain evidence="8 9">VM1</strain>
    </source>
</reference>
<evidence type="ECO:0000256" key="2">
    <source>
        <dbReference type="ARBA" id="ARBA00006680"/>
    </source>
</evidence>
<proteinExistence type="inferred from homology"/>
<name>A0A3M0BU88_9AQUI</name>
<protein>
    <recommendedName>
        <fullName evidence="3">CRISPR system Cms protein Csm5</fullName>
    </recommendedName>
    <alternativeName>
        <fullName evidence="6">CRISPR type III A-associated protein Csm5</fullName>
    </alternativeName>
</protein>
<keyword evidence="5" id="KW-0051">Antiviral defense</keyword>
<evidence type="ECO:0000256" key="3">
    <source>
        <dbReference type="ARBA" id="ARBA00016113"/>
    </source>
</evidence>
<dbReference type="Proteomes" id="UP000280842">
    <property type="component" value="Unassembled WGS sequence"/>
</dbReference>
<dbReference type="EMBL" id="REFO01000006">
    <property type="protein sequence ID" value="RMB00045.1"/>
    <property type="molecule type" value="Genomic_DNA"/>
</dbReference>
<dbReference type="PANTHER" id="PTHR38007">
    <property type="entry name" value="CRISPR SYSTEM CMS PROTEIN CSM5"/>
    <property type="match status" value="1"/>
</dbReference>
<dbReference type="OrthoDB" id="24360at2"/>
<dbReference type="PANTHER" id="PTHR38007:SF1">
    <property type="entry name" value="CRISPR SYSTEM CMS PROTEIN CSM5"/>
    <property type="match status" value="1"/>
</dbReference>
<evidence type="ECO:0000256" key="6">
    <source>
        <dbReference type="ARBA" id="ARBA00031720"/>
    </source>
</evidence>
<evidence type="ECO:0000259" key="7">
    <source>
        <dbReference type="Pfam" id="PF03787"/>
    </source>
</evidence>
<evidence type="ECO:0000256" key="5">
    <source>
        <dbReference type="ARBA" id="ARBA00023118"/>
    </source>
</evidence>
<dbReference type="GO" id="GO:0051607">
    <property type="term" value="P:defense response to virus"/>
    <property type="evidence" value="ECO:0007669"/>
    <property type="project" value="UniProtKB-KW"/>
</dbReference>
<keyword evidence="9" id="KW-1185">Reference proteome</keyword>
<comment type="function">
    <text evidence="1">This subunit might be involved in maturation of a crRNA intermediate to its mature form.</text>
</comment>
<sequence>MPEYKLKTLSPIHIGNGEQINNWAYSIDNNKISIYKFEKVVNSIKNNKQRLINLTAEIERNPLTKNIGDIIKAWKLNIESEYTIEIKGKIKNHRNEYKQIWDFIKEGNEVYIPGTEIKGAIRTALFYKILKDKFNQDKKLKENFLKDYENCLRGENKKEIKKNFERLSKKWENYVFRGDFKENDGKKDFLRFLIVSDTDLKNPEECLEVDDIKLIGASGSFEELHEVLKAGTEFKIKMNIPWKEEYEGFISDNYKYLGLKKLREACNEFAESILETEIEYFKNTSDLNQRDKEIILVKLERRLDLVKVATNKKWLVLRLGKHQGFHSITINLLVKQLNQMLFAKAFKEIAPKGYENKPNKSRKITLTNEILGWLIIDLNS</sequence>
<organism evidence="8 9">
    <name type="scientific">Hydrogenothermus marinus</name>
    <dbReference type="NCBI Taxonomy" id="133270"/>
    <lineage>
        <taxon>Bacteria</taxon>
        <taxon>Pseudomonadati</taxon>
        <taxon>Aquificota</taxon>
        <taxon>Aquificia</taxon>
        <taxon>Aquificales</taxon>
        <taxon>Hydrogenothermaceae</taxon>
        <taxon>Hydrogenothermus</taxon>
    </lineage>
</organism>
<comment type="caution">
    <text evidence="8">The sequence shown here is derived from an EMBL/GenBank/DDBJ whole genome shotgun (WGS) entry which is preliminary data.</text>
</comment>
<dbReference type="NCBIfam" id="TIGR01899">
    <property type="entry name" value="cas_TM1807_csm5"/>
    <property type="match status" value="1"/>
</dbReference>
<gene>
    <name evidence="8" type="ORF">CLV39_0071</name>
</gene>
<evidence type="ECO:0000256" key="1">
    <source>
        <dbReference type="ARBA" id="ARBA00003088"/>
    </source>
</evidence>
<dbReference type="GO" id="GO:0003723">
    <property type="term" value="F:RNA binding"/>
    <property type="evidence" value="ECO:0007669"/>
    <property type="project" value="UniProtKB-KW"/>
</dbReference>
<dbReference type="Pfam" id="PF03787">
    <property type="entry name" value="RAMPs"/>
    <property type="match status" value="1"/>
</dbReference>
<comment type="similarity">
    <text evidence="2">Belongs to the CRISPR-associated Csm5 family.</text>
</comment>
<dbReference type="AlphaFoldDB" id="A0A3M0BU88"/>
<dbReference type="RefSeq" id="WP_121922252.1">
    <property type="nucleotide sequence ID" value="NZ_REFO01000006.1"/>
</dbReference>
<dbReference type="InterPro" id="IPR005537">
    <property type="entry name" value="RAMP_III_fam"/>
</dbReference>
<evidence type="ECO:0000256" key="4">
    <source>
        <dbReference type="ARBA" id="ARBA00022884"/>
    </source>
</evidence>
<feature type="domain" description="CRISPR type III-associated protein" evidence="7">
    <location>
        <begin position="5"/>
        <end position="271"/>
    </location>
</feature>
<evidence type="ECO:0000313" key="8">
    <source>
        <dbReference type="EMBL" id="RMB00045.1"/>
    </source>
</evidence>
<accession>A0A3M0BU88</accession>
<keyword evidence="4" id="KW-0694">RNA-binding</keyword>
<evidence type="ECO:0000313" key="9">
    <source>
        <dbReference type="Proteomes" id="UP000280842"/>
    </source>
</evidence>
<dbReference type="InterPro" id="IPR010173">
    <property type="entry name" value="CRISPR-assoc_Csm5"/>
</dbReference>